<dbReference type="RefSeq" id="WP_244351886.1">
    <property type="nucleotide sequence ID" value="NZ_JAFIRA010000039.1"/>
</dbReference>
<dbReference type="SMART" id="SM00382">
    <property type="entry name" value="AAA"/>
    <property type="match status" value="1"/>
</dbReference>
<dbReference type="InterPro" id="IPR041628">
    <property type="entry name" value="ChlI/MoxR_AAA_lid"/>
</dbReference>
<dbReference type="CDD" id="cd00009">
    <property type="entry name" value="AAA"/>
    <property type="match status" value="1"/>
</dbReference>
<reference evidence="7" key="1">
    <citation type="submission" date="2021-02" db="EMBL/GenBank/DDBJ databases">
        <title>The CRISPR/cas machinery reduction and long-range gene transfer in the hot spring cyanobacterium Synechococcus.</title>
        <authorList>
            <person name="Dvorak P."/>
            <person name="Jahodarova E."/>
            <person name="Hasler P."/>
            <person name="Poulickova A."/>
        </authorList>
    </citation>
    <scope>NUCLEOTIDE SEQUENCE</scope>
    <source>
        <strain evidence="7">Rupite</strain>
    </source>
</reference>
<dbReference type="InterPro" id="IPR027417">
    <property type="entry name" value="P-loop_NTPase"/>
</dbReference>
<comment type="function">
    <text evidence="1">Involved in chlorophyll biosynthesis; introduces a magnesium ion into protoporphyrin IX to yield Mg-protoporphyrin IX.</text>
</comment>
<evidence type="ECO:0000256" key="1">
    <source>
        <dbReference type="ARBA" id="ARBA00003398"/>
    </source>
</evidence>
<dbReference type="InterPro" id="IPR000523">
    <property type="entry name" value="Mg_chelatse_chII-like_cat_dom"/>
</dbReference>
<accession>A0ABT0CDV5</accession>
<protein>
    <recommendedName>
        <fullName evidence="5">Mg-protoporphyrin IX chelatase</fullName>
    </recommendedName>
</protein>
<evidence type="ECO:0000256" key="4">
    <source>
        <dbReference type="ARBA" id="ARBA00022840"/>
    </source>
</evidence>
<evidence type="ECO:0000256" key="3">
    <source>
        <dbReference type="ARBA" id="ARBA00022741"/>
    </source>
</evidence>
<keyword evidence="4 7" id="KW-0067">ATP-binding</keyword>
<name>A0ABT0CDV5_THEVL</name>
<dbReference type="Proteomes" id="UP000830835">
    <property type="component" value="Unassembled WGS sequence"/>
</dbReference>
<dbReference type="PANTHER" id="PTHR43473">
    <property type="entry name" value="MAGNESIUM-CHELATASE SUBUNIT CHLD, CHLOROPLASTIC"/>
    <property type="match status" value="1"/>
</dbReference>
<feature type="domain" description="AAA+ ATPase" evidence="6">
    <location>
        <begin position="39"/>
        <end position="218"/>
    </location>
</feature>
<dbReference type="EMBL" id="JAFIRA010000039">
    <property type="protein sequence ID" value="MCJ2543897.1"/>
    <property type="molecule type" value="Genomic_DNA"/>
</dbReference>
<comment type="caution">
    <text evidence="7">The sequence shown here is derived from an EMBL/GenBank/DDBJ whole genome shotgun (WGS) entry which is preliminary data.</text>
</comment>
<evidence type="ECO:0000256" key="5">
    <source>
        <dbReference type="ARBA" id="ARBA00030759"/>
    </source>
</evidence>
<evidence type="ECO:0000259" key="6">
    <source>
        <dbReference type="SMART" id="SM00382"/>
    </source>
</evidence>
<keyword evidence="3" id="KW-0547">Nucleotide-binding</keyword>
<evidence type="ECO:0000313" key="7">
    <source>
        <dbReference type="EMBL" id="MCJ2543897.1"/>
    </source>
</evidence>
<comment type="similarity">
    <text evidence="2">Belongs to the Mg-chelatase subunits D/I family.</text>
</comment>
<organism evidence="7 8">
    <name type="scientific">Thermostichus vulcanus str. 'Rupite'</name>
    <dbReference type="NCBI Taxonomy" id="2813851"/>
    <lineage>
        <taxon>Bacteria</taxon>
        <taxon>Bacillati</taxon>
        <taxon>Cyanobacteriota</taxon>
        <taxon>Cyanophyceae</taxon>
        <taxon>Thermostichales</taxon>
        <taxon>Thermostichaceae</taxon>
        <taxon>Thermostichus</taxon>
    </lineage>
</organism>
<dbReference type="GO" id="GO:0005524">
    <property type="term" value="F:ATP binding"/>
    <property type="evidence" value="ECO:0007669"/>
    <property type="project" value="UniProtKB-KW"/>
</dbReference>
<dbReference type="Gene3D" id="1.10.8.80">
    <property type="entry name" value="Magnesium chelatase subunit I, C-Terminal domain"/>
    <property type="match status" value="1"/>
</dbReference>
<dbReference type="Pfam" id="PF17863">
    <property type="entry name" value="AAA_lid_2"/>
    <property type="match status" value="1"/>
</dbReference>
<evidence type="ECO:0000313" key="8">
    <source>
        <dbReference type="Proteomes" id="UP000830835"/>
    </source>
</evidence>
<sequence>MGSATLPPTLKAQPTFPLTAVVGQQPIKLALLLAAVDPGLGGVVIVGPRGTAKSVLARGIHALLPPIEVIAGSFCNDDPTQPGTWSDWAKTHFSPTSSLPKQVIPAPFVQIPLGVTEDRLLGSVDVGASVERGETVFQPGLLAAAHRGVLYVDDINLLDDQIANLLLTVVGDGVNRLEREGISLQHPCRPLLVATYNPEEGPLRPHLLDRMAMVLPADLDLTLEERREIAQRANLFSDTPETFLAEQEPELEDLRTRILLAREWLPQVKPQRDQINYLVQEAIRGHVQGHRGEQFALRAACALAALEGRDRLLAEDLQQAVQLVLLPRAQYDPTQPPPPPPPPPPEP</sequence>
<proteinExistence type="inferred from homology"/>
<dbReference type="SUPFAM" id="SSF52540">
    <property type="entry name" value="P-loop containing nucleoside triphosphate hydrolases"/>
    <property type="match status" value="1"/>
</dbReference>
<dbReference type="InterPro" id="IPR003593">
    <property type="entry name" value="AAA+_ATPase"/>
</dbReference>
<gene>
    <name evidence="7" type="ORF">JX360_13465</name>
</gene>
<evidence type="ECO:0000256" key="2">
    <source>
        <dbReference type="ARBA" id="ARBA00005799"/>
    </source>
</evidence>
<keyword evidence="8" id="KW-1185">Reference proteome</keyword>
<feature type="non-terminal residue" evidence="7">
    <location>
        <position position="347"/>
    </location>
</feature>
<dbReference type="PANTHER" id="PTHR43473:SF2">
    <property type="entry name" value="MAGNESIUM-CHELATASE SUBUNIT CHLD, CHLOROPLASTIC"/>
    <property type="match status" value="1"/>
</dbReference>
<dbReference type="Pfam" id="PF01078">
    <property type="entry name" value="Mg_chelatase"/>
    <property type="match status" value="2"/>
</dbReference>
<dbReference type="Gene3D" id="3.40.50.300">
    <property type="entry name" value="P-loop containing nucleotide triphosphate hydrolases"/>
    <property type="match status" value="1"/>
</dbReference>